<accession>A0AAU9PED0</accession>
<dbReference type="Proteomes" id="UP001157418">
    <property type="component" value="Unassembled WGS sequence"/>
</dbReference>
<dbReference type="InterPro" id="IPR001810">
    <property type="entry name" value="F-box_dom"/>
</dbReference>
<gene>
    <name evidence="2" type="ORF">LVIROSA_LOCUS34199</name>
</gene>
<feature type="domain" description="F-box" evidence="1">
    <location>
        <begin position="16"/>
        <end position="63"/>
    </location>
</feature>
<dbReference type="Pfam" id="PF12937">
    <property type="entry name" value="F-box-like"/>
    <property type="match status" value="1"/>
</dbReference>
<sequence>MSSTTAPEPFSAMNESVNWLEMREELMTNILQRLDTKELLTSILKVCTTWRIICKDPTMWKIIRMNKLFDHRDKNYVLEIMTKQAVDLSCGELIDHRYQCRVLWHQSSP</sequence>
<organism evidence="2 3">
    <name type="scientific">Lactuca virosa</name>
    <dbReference type="NCBI Taxonomy" id="75947"/>
    <lineage>
        <taxon>Eukaryota</taxon>
        <taxon>Viridiplantae</taxon>
        <taxon>Streptophyta</taxon>
        <taxon>Embryophyta</taxon>
        <taxon>Tracheophyta</taxon>
        <taxon>Spermatophyta</taxon>
        <taxon>Magnoliopsida</taxon>
        <taxon>eudicotyledons</taxon>
        <taxon>Gunneridae</taxon>
        <taxon>Pentapetalae</taxon>
        <taxon>asterids</taxon>
        <taxon>campanulids</taxon>
        <taxon>Asterales</taxon>
        <taxon>Asteraceae</taxon>
        <taxon>Cichorioideae</taxon>
        <taxon>Cichorieae</taxon>
        <taxon>Lactucinae</taxon>
        <taxon>Lactuca</taxon>
    </lineage>
</organism>
<evidence type="ECO:0000259" key="1">
    <source>
        <dbReference type="PROSITE" id="PS50181"/>
    </source>
</evidence>
<reference evidence="2 3" key="1">
    <citation type="submission" date="2022-01" db="EMBL/GenBank/DDBJ databases">
        <authorList>
            <person name="Xiong W."/>
            <person name="Schranz E."/>
        </authorList>
    </citation>
    <scope>NUCLEOTIDE SEQUENCE [LARGE SCALE GENOMIC DNA]</scope>
</reference>
<evidence type="ECO:0000313" key="2">
    <source>
        <dbReference type="EMBL" id="CAH1448672.1"/>
    </source>
</evidence>
<name>A0AAU9PED0_9ASTR</name>
<dbReference type="Gene3D" id="1.20.1280.50">
    <property type="match status" value="1"/>
</dbReference>
<dbReference type="PANTHER" id="PTHR38926:SF2">
    <property type="entry name" value="F-BOX_LRR-REPEAT PROTEIN 21-RELATED"/>
    <property type="match status" value="1"/>
</dbReference>
<dbReference type="EMBL" id="CAKMRJ010005634">
    <property type="protein sequence ID" value="CAH1448672.1"/>
    <property type="molecule type" value="Genomic_DNA"/>
</dbReference>
<protein>
    <recommendedName>
        <fullName evidence="1">F-box domain-containing protein</fullName>
    </recommendedName>
</protein>
<dbReference type="PROSITE" id="PS50181">
    <property type="entry name" value="FBOX"/>
    <property type="match status" value="1"/>
</dbReference>
<dbReference type="InterPro" id="IPR036047">
    <property type="entry name" value="F-box-like_dom_sf"/>
</dbReference>
<evidence type="ECO:0000313" key="3">
    <source>
        <dbReference type="Proteomes" id="UP001157418"/>
    </source>
</evidence>
<proteinExistence type="predicted"/>
<dbReference type="PANTHER" id="PTHR38926">
    <property type="entry name" value="F-BOX DOMAIN CONTAINING PROTEIN, EXPRESSED"/>
    <property type="match status" value="1"/>
</dbReference>
<keyword evidence="3" id="KW-1185">Reference proteome</keyword>
<comment type="caution">
    <text evidence="2">The sequence shown here is derived from an EMBL/GenBank/DDBJ whole genome shotgun (WGS) entry which is preliminary data.</text>
</comment>
<dbReference type="AlphaFoldDB" id="A0AAU9PED0"/>
<dbReference type="CDD" id="cd22164">
    <property type="entry name" value="F-box_AtSKIP19-like"/>
    <property type="match status" value="1"/>
</dbReference>
<dbReference type="SUPFAM" id="SSF81383">
    <property type="entry name" value="F-box domain"/>
    <property type="match status" value="1"/>
</dbReference>